<keyword evidence="5 6" id="KW-0408">Iron</keyword>
<dbReference type="InterPro" id="IPR012347">
    <property type="entry name" value="Ferritin-like"/>
</dbReference>
<dbReference type="GO" id="GO:0006879">
    <property type="term" value="P:intracellular iron ion homeostasis"/>
    <property type="evidence" value="ECO:0007669"/>
    <property type="project" value="UniProtKB-KW"/>
</dbReference>
<dbReference type="GO" id="GO:0042802">
    <property type="term" value="F:identical protein binding"/>
    <property type="evidence" value="ECO:0007669"/>
    <property type="project" value="UniProtKB-ARBA"/>
</dbReference>
<reference evidence="9" key="1">
    <citation type="submission" date="2023-03" db="EMBL/GenBank/DDBJ databases">
        <authorList>
            <person name="Steffen K."/>
            <person name="Cardenas P."/>
        </authorList>
    </citation>
    <scope>NUCLEOTIDE SEQUENCE</scope>
</reference>
<name>A0AA35SYW6_GEOBA</name>
<dbReference type="EC" id="1.16.3.1" evidence="7"/>
<feature type="binding site" evidence="6">
    <location>
        <position position="128"/>
    </location>
    <ligand>
        <name>Fe cation</name>
        <dbReference type="ChEBI" id="CHEBI:24875"/>
        <label>1</label>
    </ligand>
</feature>
<dbReference type="GO" id="GO:0004322">
    <property type="term" value="F:ferroxidase activity"/>
    <property type="evidence" value="ECO:0007669"/>
    <property type="project" value="UniProtKB-EC"/>
</dbReference>
<dbReference type="EMBL" id="CASHTH010003003">
    <property type="protein sequence ID" value="CAI8038670.1"/>
    <property type="molecule type" value="Genomic_DNA"/>
</dbReference>
<dbReference type="CDD" id="cd01055">
    <property type="entry name" value="Nonheme_Ferritin"/>
    <property type="match status" value="1"/>
</dbReference>
<feature type="binding site" evidence="6">
    <location>
        <position position="51"/>
    </location>
    <ligand>
        <name>Fe cation</name>
        <dbReference type="ChEBI" id="CHEBI:24875"/>
        <label>1</label>
    </ligand>
</feature>
<feature type="binding site" evidence="6">
    <location>
        <position position="54"/>
    </location>
    <ligand>
        <name>Fe cation</name>
        <dbReference type="ChEBI" id="CHEBI:24875"/>
        <label>1</label>
    </ligand>
</feature>
<dbReference type="FunFam" id="1.20.1260.10:FF:000001">
    <property type="entry name" value="Non-heme ferritin"/>
    <property type="match status" value="1"/>
</dbReference>
<evidence type="ECO:0000256" key="2">
    <source>
        <dbReference type="ARBA" id="ARBA00022434"/>
    </source>
</evidence>
<dbReference type="PROSITE" id="PS50905">
    <property type="entry name" value="FERRITIN_LIKE"/>
    <property type="match status" value="1"/>
</dbReference>
<dbReference type="PANTHER" id="PTHR11431">
    <property type="entry name" value="FERRITIN"/>
    <property type="match status" value="1"/>
</dbReference>
<dbReference type="Gene3D" id="1.20.1260.10">
    <property type="match status" value="1"/>
</dbReference>
<evidence type="ECO:0000256" key="5">
    <source>
        <dbReference type="ARBA" id="ARBA00023004"/>
    </source>
</evidence>
<dbReference type="InterPro" id="IPR041719">
    <property type="entry name" value="Ferritin_prok"/>
</dbReference>
<comment type="similarity">
    <text evidence="1 7">Belongs to the ferritin family.</text>
</comment>
<comment type="catalytic activity">
    <reaction evidence="7">
        <text>4 Fe(2+) + O2 + 4 H(+) = 4 Fe(3+) + 2 H2O</text>
        <dbReference type="Rhea" id="RHEA:11148"/>
        <dbReference type="ChEBI" id="CHEBI:15377"/>
        <dbReference type="ChEBI" id="CHEBI:15378"/>
        <dbReference type="ChEBI" id="CHEBI:15379"/>
        <dbReference type="ChEBI" id="CHEBI:29033"/>
        <dbReference type="ChEBI" id="CHEBI:29034"/>
        <dbReference type="EC" id="1.16.3.1"/>
    </reaction>
</comment>
<dbReference type="SUPFAM" id="SSF47240">
    <property type="entry name" value="Ferritin-like"/>
    <property type="match status" value="1"/>
</dbReference>
<evidence type="ECO:0000313" key="10">
    <source>
        <dbReference type="Proteomes" id="UP001174909"/>
    </source>
</evidence>
<gene>
    <name evidence="9" type="ORF">GBAR_LOCUS21567</name>
</gene>
<proteinExistence type="inferred from homology"/>
<dbReference type="Proteomes" id="UP001174909">
    <property type="component" value="Unassembled WGS sequence"/>
</dbReference>
<feature type="binding site" evidence="6">
    <location>
        <position position="95"/>
    </location>
    <ligand>
        <name>Fe cation</name>
        <dbReference type="ChEBI" id="CHEBI:24875"/>
        <label>1</label>
    </ligand>
</feature>
<feature type="binding site" evidence="6">
    <location>
        <position position="18"/>
    </location>
    <ligand>
        <name>Fe cation</name>
        <dbReference type="ChEBI" id="CHEBI:24875"/>
        <label>1</label>
    </ligand>
</feature>
<feature type="domain" description="Ferritin-like diiron" evidence="8">
    <location>
        <begin position="1"/>
        <end position="146"/>
    </location>
</feature>
<dbReference type="InterPro" id="IPR001519">
    <property type="entry name" value="Ferritin"/>
</dbReference>
<dbReference type="InterPro" id="IPR008331">
    <property type="entry name" value="Ferritin_DPS_dom"/>
</dbReference>
<dbReference type="PANTHER" id="PTHR11431:SF127">
    <property type="entry name" value="BACTERIAL NON-HEME FERRITIN"/>
    <property type="match status" value="1"/>
</dbReference>
<evidence type="ECO:0000256" key="4">
    <source>
        <dbReference type="ARBA" id="ARBA00023002"/>
    </source>
</evidence>
<keyword evidence="2 7" id="KW-0409">Iron storage</keyword>
<evidence type="ECO:0000256" key="3">
    <source>
        <dbReference type="ARBA" id="ARBA00022723"/>
    </source>
</evidence>
<comment type="function">
    <text evidence="7">Stores iron in a soluble, non-toxic, readily available form. Important for iron homeostasis. Iron is taken up in the ferrous form and deposited as ferric hydroxides after oxidation.</text>
</comment>
<dbReference type="InterPro" id="IPR009078">
    <property type="entry name" value="Ferritin-like_SF"/>
</dbReference>
<dbReference type="AlphaFoldDB" id="A0AA35SYW6"/>
<keyword evidence="4 7" id="KW-0560">Oxidoreductase</keyword>
<dbReference type="InterPro" id="IPR009040">
    <property type="entry name" value="Ferritin-like_diiron"/>
</dbReference>
<dbReference type="GO" id="GO:0006826">
    <property type="term" value="P:iron ion transport"/>
    <property type="evidence" value="ECO:0007669"/>
    <property type="project" value="InterPro"/>
</dbReference>
<dbReference type="GO" id="GO:0005829">
    <property type="term" value="C:cytosol"/>
    <property type="evidence" value="ECO:0007669"/>
    <property type="project" value="TreeGrafter"/>
</dbReference>
<dbReference type="GO" id="GO:0008198">
    <property type="term" value="F:ferrous iron binding"/>
    <property type="evidence" value="ECO:0007669"/>
    <property type="project" value="TreeGrafter"/>
</dbReference>
<keyword evidence="3 6" id="KW-0479">Metal-binding</keyword>
<organism evidence="9 10">
    <name type="scientific">Geodia barretti</name>
    <name type="common">Barrett's horny sponge</name>
    <dbReference type="NCBI Taxonomy" id="519541"/>
    <lineage>
        <taxon>Eukaryota</taxon>
        <taxon>Metazoa</taxon>
        <taxon>Porifera</taxon>
        <taxon>Demospongiae</taxon>
        <taxon>Heteroscleromorpha</taxon>
        <taxon>Tetractinellida</taxon>
        <taxon>Astrophorina</taxon>
        <taxon>Geodiidae</taxon>
        <taxon>Geodia</taxon>
    </lineage>
</organism>
<evidence type="ECO:0000256" key="7">
    <source>
        <dbReference type="RuleBase" id="RU361145"/>
    </source>
</evidence>
<evidence type="ECO:0000313" key="9">
    <source>
        <dbReference type="EMBL" id="CAI8038670.1"/>
    </source>
</evidence>
<protein>
    <recommendedName>
        <fullName evidence="7">Ferritin</fullName>
        <ecNumber evidence="7">1.16.3.1</ecNumber>
    </recommendedName>
</protein>
<dbReference type="GO" id="GO:0008199">
    <property type="term" value="F:ferric iron binding"/>
    <property type="evidence" value="ECO:0007669"/>
    <property type="project" value="InterPro"/>
</dbReference>
<sequence length="169" mass="19177">MAVSSSLQVAFNRHINAEFYSSYLYLSMSTYCDSIDLPGFSHWMRIQSQEEYDHAMRILTYLEDRDGRVTLLPIEQPAIEFDSVEDVMRQTLGHEQHVTQLINELYAVAAESADFASQVMLQWFVNEQVEEEKTARDVIAALDKVAGRSDALLLLDREMAARVPTPAAA</sequence>
<keyword evidence="10" id="KW-1185">Reference proteome</keyword>
<accession>A0AA35SYW6</accession>
<comment type="caution">
    <text evidence="9">The sequence shown here is derived from an EMBL/GenBank/DDBJ whole genome shotgun (WGS) entry which is preliminary data.</text>
</comment>
<evidence type="ECO:0000259" key="8">
    <source>
        <dbReference type="PROSITE" id="PS50905"/>
    </source>
</evidence>
<evidence type="ECO:0000256" key="6">
    <source>
        <dbReference type="PIRSR" id="PIRSR601519-1"/>
    </source>
</evidence>
<dbReference type="Pfam" id="PF00210">
    <property type="entry name" value="Ferritin"/>
    <property type="match status" value="1"/>
</dbReference>
<evidence type="ECO:0000256" key="1">
    <source>
        <dbReference type="ARBA" id="ARBA00007513"/>
    </source>
</evidence>